<dbReference type="OrthoDB" id="419598at2759"/>
<organism evidence="6 7">
    <name type="scientific">Imshaugia aleurites</name>
    <dbReference type="NCBI Taxonomy" id="172621"/>
    <lineage>
        <taxon>Eukaryota</taxon>
        <taxon>Fungi</taxon>
        <taxon>Dikarya</taxon>
        <taxon>Ascomycota</taxon>
        <taxon>Pezizomycotina</taxon>
        <taxon>Lecanoromycetes</taxon>
        <taxon>OSLEUM clade</taxon>
        <taxon>Lecanoromycetidae</taxon>
        <taxon>Lecanorales</taxon>
        <taxon>Lecanorineae</taxon>
        <taxon>Parmeliaceae</taxon>
        <taxon>Imshaugia</taxon>
    </lineage>
</organism>
<dbReference type="UniPathway" id="UPA00327"/>
<protein>
    <recommendedName>
        <fullName evidence="5">NmrA-like domain-containing protein</fullName>
    </recommendedName>
</protein>
<dbReference type="PANTHER" id="PTHR43162:SF1">
    <property type="entry name" value="PRESTALK A DIFFERENTIATION PROTEIN A"/>
    <property type="match status" value="1"/>
</dbReference>
<evidence type="ECO:0000313" key="6">
    <source>
        <dbReference type="EMBL" id="CAF9905808.1"/>
    </source>
</evidence>
<dbReference type="GO" id="GO:0035835">
    <property type="term" value="P:indole alkaloid biosynthetic process"/>
    <property type="evidence" value="ECO:0007669"/>
    <property type="project" value="UniProtKB-UniPathway"/>
</dbReference>
<evidence type="ECO:0000256" key="2">
    <source>
        <dbReference type="ARBA" id="ARBA00005372"/>
    </source>
</evidence>
<evidence type="ECO:0000256" key="1">
    <source>
        <dbReference type="ARBA" id="ARBA00005107"/>
    </source>
</evidence>
<sequence length="287" mass="32221">MAILLTGGTGKTSMHIARSLQESNIPFLLASRKVEAAAPLGMPATNFDWLDSSTYENPFKHEHLHGERISVVYLVAPEVQDPAPSMNAFIDVAVKKHGVKRFVLLSSTLVTKGGHYTGQVWQHMEDIGVDHTVLLATWFMENFSIHLHQITIKKESKIYSACENGKIPFVSTADIAAVAFHALTDVKPRNTNYRILGPELLTYDEIATRFSTVLGREVVHIKRSEQERVEQFMSTHMPEQFAKFITSIEVSSANGAEDRMNDVVEKVTGRPPKQFDAWVEENKTAWQ</sequence>
<dbReference type="NCBIfam" id="TIGR03649">
    <property type="entry name" value="ergot_EASG"/>
    <property type="match status" value="1"/>
</dbReference>
<dbReference type="AlphaFoldDB" id="A0A8H3EI95"/>
<comment type="similarity">
    <text evidence="2">Belongs to the fgaFS/easG family.</text>
</comment>
<evidence type="ECO:0000256" key="4">
    <source>
        <dbReference type="ARBA" id="ARBA00023002"/>
    </source>
</evidence>
<dbReference type="GO" id="GO:0016491">
    <property type="term" value="F:oxidoreductase activity"/>
    <property type="evidence" value="ECO:0007669"/>
    <property type="project" value="UniProtKB-KW"/>
</dbReference>
<dbReference type="Gene3D" id="3.90.25.10">
    <property type="entry name" value="UDP-galactose 4-epimerase, domain 1"/>
    <property type="match status" value="1"/>
</dbReference>
<dbReference type="InterPro" id="IPR008030">
    <property type="entry name" value="NmrA-like"/>
</dbReference>
<keyword evidence="4" id="KW-0560">Oxidoreductase</keyword>
<gene>
    <name evidence="6" type="ORF">IMSHALPRED_003982</name>
</gene>
<dbReference type="InterPro" id="IPR019901">
    <property type="entry name" value="Ergot_alkaloid_biosynthesis"/>
</dbReference>
<evidence type="ECO:0000259" key="5">
    <source>
        <dbReference type="Pfam" id="PF05368"/>
    </source>
</evidence>
<dbReference type="Proteomes" id="UP000664534">
    <property type="component" value="Unassembled WGS sequence"/>
</dbReference>
<keyword evidence="3" id="KW-0017">Alkaloid metabolism</keyword>
<proteinExistence type="inferred from homology"/>
<dbReference type="SUPFAM" id="SSF51735">
    <property type="entry name" value="NAD(P)-binding Rossmann-fold domains"/>
    <property type="match status" value="1"/>
</dbReference>
<dbReference type="PANTHER" id="PTHR43162">
    <property type="match status" value="1"/>
</dbReference>
<dbReference type="Pfam" id="PF05368">
    <property type="entry name" value="NmrA"/>
    <property type="match status" value="1"/>
</dbReference>
<keyword evidence="7" id="KW-1185">Reference proteome</keyword>
<dbReference type="InterPro" id="IPR036291">
    <property type="entry name" value="NAD(P)-bd_dom_sf"/>
</dbReference>
<comment type="pathway">
    <text evidence="1">Alkaloid biosynthesis; ergot alkaloid biosynthesis.</text>
</comment>
<evidence type="ECO:0000256" key="3">
    <source>
        <dbReference type="ARBA" id="ARBA00022589"/>
    </source>
</evidence>
<name>A0A8H3EI95_9LECA</name>
<dbReference type="Gene3D" id="3.40.50.720">
    <property type="entry name" value="NAD(P)-binding Rossmann-like Domain"/>
    <property type="match status" value="1"/>
</dbReference>
<comment type="caution">
    <text evidence="6">The sequence shown here is derived from an EMBL/GenBank/DDBJ whole genome shotgun (WGS) entry which is preliminary data.</text>
</comment>
<feature type="domain" description="NmrA-like" evidence="5">
    <location>
        <begin position="3"/>
        <end position="251"/>
    </location>
</feature>
<accession>A0A8H3EI95</accession>
<reference evidence="6" key="1">
    <citation type="submission" date="2021-03" db="EMBL/GenBank/DDBJ databases">
        <authorList>
            <person name="Tagirdzhanova G."/>
        </authorList>
    </citation>
    <scope>NUCLEOTIDE SEQUENCE</scope>
</reference>
<evidence type="ECO:0000313" key="7">
    <source>
        <dbReference type="Proteomes" id="UP000664534"/>
    </source>
</evidence>
<dbReference type="EMBL" id="CAJPDT010000002">
    <property type="protein sequence ID" value="CAF9905808.1"/>
    <property type="molecule type" value="Genomic_DNA"/>
</dbReference>
<dbReference type="InterPro" id="IPR051604">
    <property type="entry name" value="Ergot_Alk_Oxidoreductase"/>
</dbReference>